<sequence>MRCLKLGCYTSKPITIHFRILIFRIDHAQIVNIFIFHVKFTSLLRRSFHLTPKRQFQCGLCQYTSSKKSNLGRHMLVHTGEKAFKFLPHVRQGNESFMLRTKLYKCDLCPYASYKKSNLQNHSVTHTGVKAYQCIVCGKSFSLKGTLKRHQITHNVDFKNFLL</sequence>
<comment type="function">
    <text evidence="1">Gap class segmentation protein that controls development of head structures.</text>
</comment>
<evidence type="ECO:0000259" key="13">
    <source>
        <dbReference type="PROSITE" id="PS50157"/>
    </source>
</evidence>
<evidence type="ECO:0000256" key="2">
    <source>
        <dbReference type="ARBA" id="ARBA00004123"/>
    </source>
</evidence>
<evidence type="ECO:0000313" key="15">
    <source>
        <dbReference type="Proteomes" id="UP000887013"/>
    </source>
</evidence>
<dbReference type="EMBL" id="BMAW01054138">
    <property type="protein sequence ID" value="GFS94884.1"/>
    <property type="molecule type" value="Genomic_DNA"/>
</dbReference>
<keyword evidence="8" id="KW-0862">Zinc</keyword>
<comment type="caution">
    <text evidence="14">The sequence shown here is derived from an EMBL/GenBank/DDBJ whole genome shotgun (WGS) entry which is preliminary data.</text>
</comment>
<evidence type="ECO:0000256" key="8">
    <source>
        <dbReference type="ARBA" id="ARBA00022833"/>
    </source>
</evidence>
<comment type="similarity">
    <text evidence="11">Belongs to the snail C2H2-type zinc-finger protein family.</text>
</comment>
<dbReference type="PROSITE" id="PS00028">
    <property type="entry name" value="ZINC_FINGER_C2H2_1"/>
    <property type="match status" value="1"/>
</dbReference>
<keyword evidence="9" id="KW-0238">DNA-binding</keyword>
<dbReference type="GO" id="GO:0000978">
    <property type="term" value="F:RNA polymerase II cis-regulatory region sequence-specific DNA binding"/>
    <property type="evidence" value="ECO:0007669"/>
    <property type="project" value="TreeGrafter"/>
</dbReference>
<keyword evidence="7 12" id="KW-0863">Zinc-finger</keyword>
<evidence type="ECO:0000256" key="9">
    <source>
        <dbReference type="ARBA" id="ARBA00023125"/>
    </source>
</evidence>
<keyword evidence="6" id="KW-0677">Repeat</keyword>
<dbReference type="OrthoDB" id="6408356at2759"/>
<keyword evidence="5" id="KW-0479">Metal-binding</keyword>
<dbReference type="Gene3D" id="3.30.160.60">
    <property type="entry name" value="Classic Zinc Finger"/>
    <property type="match status" value="3"/>
</dbReference>
<evidence type="ECO:0000256" key="11">
    <source>
        <dbReference type="ARBA" id="ARBA00037948"/>
    </source>
</evidence>
<dbReference type="AlphaFoldDB" id="A0A8X6TD33"/>
<comment type="similarity">
    <text evidence="3">Belongs to the hunchback C2H2-type zinc-finger protein family.</text>
</comment>
<dbReference type="GO" id="GO:0008270">
    <property type="term" value="F:zinc ion binding"/>
    <property type="evidence" value="ECO:0007669"/>
    <property type="project" value="UniProtKB-KW"/>
</dbReference>
<dbReference type="PANTHER" id="PTHR24388">
    <property type="entry name" value="ZINC FINGER PROTEIN"/>
    <property type="match status" value="1"/>
</dbReference>
<dbReference type="FunFam" id="3.30.160.60:FF:000264">
    <property type="entry name" value="Zinc finger protein 236"/>
    <property type="match status" value="1"/>
</dbReference>
<dbReference type="PROSITE" id="PS50157">
    <property type="entry name" value="ZINC_FINGER_C2H2_2"/>
    <property type="match status" value="3"/>
</dbReference>
<evidence type="ECO:0000256" key="3">
    <source>
        <dbReference type="ARBA" id="ARBA00007746"/>
    </source>
</evidence>
<proteinExistence type="inferred from homology"/>
<accession>A0A8X6TD33</accession>
<evidence type="ECO:0000256" key="7">
    <source>
        <dbReference type="ARBA" id="ARBA00022771"/>
    </source>
</evidence>
<evidence type="ECO:0000256" key="1">
    <source>
        <dbReference type="ARBA" id="ARBA00003983"/>
    </source>
</evidence>
<keyword evidence="15" id="KW-1185">Reference proteome</keyword>
<dbReference type="FunFam" id="3.30.160.60:FF:000123">
    <property type="entry name" value="transcriptional repressor CTCF isoform X1"/>
    <property type="match status" value="1"/>
</dbReference>
<dbReference type="InterPro" id="IPR036236">
    <property type="entry name" value="Znf_C2H2_sf"/>
</dbReference>
<comment type="subcellular location">
    <subcellularLocation>
        <location evidence="2">Nucleus</location>
    </subcellularLocation>
</comment>
<feature type="domain" description="C2H2-type" evidence="13">
    <location>
        <begin position="132"/>
        <end position="159"/>
    </location>
</feature>
<dbReference type="GO" id="GO:0000981">
    <property type="term" value="F:DNA-binding transcription factor activity, RNA polymerase II-specific"/>
    <property type="evidence" value="ECO:0007669"/>
    <property type="project" value="TreeGrafter"/>
</dbReference>
<reference evidence="14" key="1">
    <citation type="submission" date="2020-08" db="EMBL/GenBank/DDBJ databases">
        <title>Multicomponent nature underlies the extraordinary mechanical properties of spider dragline silk.</title>
        <authorList>
            <person name="Kono N."/>
            <person name="Nakamura H."/>
            <person name="Mori M."/>
            <person name="Yoshida Y."/>
            <person name="Ohtoshi R."/>
            <person name="Malay A.D."/>
            <person name="Moran D.A.P."/>
            <person name="Tomita M."/>
            <person name="Numata K."/>
            <person name="Arakawa K."/>
        </authorList>
    </citation>
    <scope>NUCLEOTIDE SEQUENCE</scope>
</reference>
<evidence type="ECO:0000313" key="14">
    <source>
        <dbReference type="EMBL" id="GFS94884.1"/>
    </source>
</evidence>
<feature type="domain" description="C2H2-type" evidence="13">
    <location>
        <begin position="104"/>
        <end position="131"/>
    </location>
</feature>
<name>A0A8X6TD33_NEPPI</name>
<protein>
    <recommendedName>
        <fullName evidence="4">Protein hunchback</fullName>
    </recommendedName>
</protein>
<evidence type="ECO:0000256" key="12">
    <source>
        <dbReference type="PROSITE-ProRule" id="PRU00042"/>
    </source>
</evidence>
<evidence type="ECO:0000256" key="10">
    <source>
        <dbReference type="ARBA" id="ARBA00023242"/>
    </source>
</evidence>
<dbReference type="PANTHER" id="PTHR24388:SF104">
    <property type="entry name" value="AT-RICH BINDING PROTEIN-RELATED"/>
    <property type="match status" value="1"/>
</dbReference>
<dbReference type="FunFam" id="3.30.160.60:FF:000448">
    <property type="entry name" value="RE1-silencing transcription factor A"/>
    <property type="match status" value="1"/>
</dbReference>
<dbReference type="SMART" id="SM00355">
    <property type="entry name" value="ZnF_C2H2"/>
    <property type="match status" value="3"/>
</dbReference>
<dbReference type="InterPro" id="IPR050527">
    <property type="entry name" value="Snail/Krueppel_Znf"/>
</dbReference>
<dbReference type="Pfam" id="PF13909">
    <property type="entry name" value="zf-H2C2_5"/>
    <property type="match status" value="1"/>
</dbReference>
<keyword evidence="10" id="KW-0539">Nucleus</keyword>
<gene>
    <name evidence="14" type="ORF">NPIL_118951</name>
</gene>
<dbReference type="GO" id="GO:0005634">
    <property type="term" value="C:nucleus"/>
    <property type="evidence" value="ECO:0007669"/>
    <property type="project" value="UniProtKB-SubCell"/>
</dbReference>
<organism evidence="14 15">
    <name type="scientific">Nephila pilipes</name>
    <name type="common">Giant wood spider</name>
    <name type="synonym">Nephila maculata</name>
    <dbReference type="NCBI Taxonomy" id="299642"/>
    <lineage>
        <taxon>Eukaryota</taxon>
        <taxon>Metazoa</taxon>
        <taxon>Ecdysozoa</taxon>
        <taxon>Arthropoda</taxon>
        <taxon>Chelicerata</taxon>
        <taxon>Arachnida</taxon>
        <taxon>Araneae</taxon>
        <taxon>Araneomorphae</taxon>
        <taxon>Entelegynae</taxon>
        <taxon>Araneoidea</taxon>
        <taxon>Nephilidae</taxon>
        <taxon>Nephila</taxon>
    </lineage>
</organism>
<dbReference type="SUPFAM" id="SSF57667">
    <property type="entry name" value="beta-beta-alpha zinc fingers"/>
    <property type="match status" value="2"/>
</dbReference>
<feature type="domain" description="C2H2-type" evidence="13">
    <location>
        <begin position="56"/>
        <end position="83"/>
    </location>
</feature>
<evidence type="ECO:0000256" key="4">
    <source>
        <dbReference type="ARBA" id="ARBA00013638"/>
    </source>
</evidence>
<dbReference type="Pfam" id="PF00096">
    <property type="entry name" value="zf-C2H2"/>
    <property type="match status" value="2"/>
</dbReference>
<dbReference type="Proteomes" id="UP000887013">
    <property type="component" value="Unassembled WGS sequence"/>
</dbReference>
<evidence type="ECO:0000256" key="5">
    <source>
        <dbReference type="ARBA" id="ARBA00022723"/>
    </source>
</evidence>
<evidence type="ECO:0000256" key="6">
    <source>
        <dbReference type="ARBA" id="ARBA00022737"/>
    </source>
</evidence>
<dbReference type="InterPro" id="IPR013087">
    <property type="entry name" value="Znf_C2H2_type"/>
</dbReference>